<dbReference type="EMBL" id="BMHV01000002">
    <property type="protein sequence ID" value="GGF53570.1"/>
    <property type="molecule type" value="Genomic_DNA"/>
</dbReference>
<keyword evidence="1" id="KW-0378">Hydrolase</keyword>
<accession>A0A917BR02</accession>
<dbReference type="GO" id="GO:0006598">
    <property type="term" value="P:polyamine catabolic process"/>
    <property type="evidence" value="ECO:0007669"/>
    <property type="project" value="TreeGrafter"/>
</dbReference>
<dbReference type="Gene3D" id="3.40.50.880">
    <property type="match status" value="1"/>
</dbReference>
<reference evidence="1" key="2">
    <citation type="submission" date="2020-09" db="EMBL/GenBank/DDBJ databases">
        <authorList>
            <person name="Sun Q."/>
            <person name="Zhou Y."/>
        </authorList>
    </citation>
    <scope>NUCLEOTIDE SEQUENCE</scope>
    <source>
        <strain evidence="1">CGMCC 1.15254</strain>
    </source>
</reference>
<dbReference type="RefSeq" id="WP_188660652.1">
    <property type="nucleotide sequence ID" value="NZ_BMHV01000002.1"/>
</dbReference>
<keyword evidence="2" id="KW-1185">Reference proteome</keyword>
<evidence type="ECO:0000313" key="1">
    <source>
        <dbReference type="EMBL" id="GGF53570.1"/>
    </source>
</evidence>
<dbReference type="GO" id="GO:0005829">
    <property type="term" value="C:cytosol"/>
    <property type="evidence" value="ECO:0007669"/>
    <property type="project" value="TreeGrafter"/>
</dbReference>
<dbReference type="InterPro" id="IPR044668">
    <property type="entry name" value="PuuD-like"/>
</dbReference>
<dbReference type="GO" id="GO:0033969">
    <property type="term" value="F:gamma-glutamyl-gamma-aminobutyrate hydrolase activity"/>
    <property type="evidence" value="ECO:0007669"/>
    <property type="project" value="TreeGrafter"/>
</dbReference>
<protein>
    <submittedName>
        <fullName evidence="1">Gamma-glutamyl-gamma-aminobutyrate hydrolase</fullName>
    </submittedName>
</protein>
<reference evidence="1" key="1">
    <citation type="journal article" date="2014" name="Int. J. Syst. Evol. Microbiol.">
        <title>Complete genome sequence of Corynebacterium casei LMG S-19264T (=DSM 44701T), isolated from a smear-ripened cheese.</title>
        <authorList>
            <consortium name="US DOE Joint Genome Institute (JGI-PGF)"/>
            <person name="Walter F."/>
            <person name="Albersmeier A."/>
            <person name="Kalinowski J."/>
            <person name="Ruckert C."/>
        </authorList>
    </citation>
    <scope>NUCLEOTIDE SEQUENCE</scope>
    <source>
        <strain evidence="1">CGMCC 1.15254</strain>
    </source>
</reference>
<dbReference type="InterPro" id="IPR029062">
    <property type="entry name" value="Class_I_gatase-like"/>
</dbReference>
<dbReference type="PANTHER" id="PTHR43235:SF1">
    <property type="entry name" value="GLUTAMINE AMIDOTRANSFERASE PB2B2.05-RELATED"/>
    <property type="match status" value="1"/>
</dbReference>
<proteinExistence type="predicted"/>
<dbReference type="PANTHER" id="PTHR43235">
    <property type="entry name" value="GLUTAMINE AMIDOTRANSFERASE PB2B2.05-RELATED"/>
    <property type="match status" value="1"/>
</dbReference>
<organism evidence="1 2">
    <name type="scientific">Terasakiella brassicae</name>
    <dbReference type="NCBI Taxonomy" id="1634917"/>
    <lineage>
        <taxon>Bacteria</taxon>
        <taxon>Pseudomonadati</taxon>
        <taxon>Pseudomonadota</taxon>
        <taxon>Alphaproteobacteria</taxon>
        <taxon>Rhodospirillales</taxon>
        <taxon>Terasakiellaceae</taxon>
        <taxon>Terasakiella</taxon>
    </lineage>
</organism>
<evidence type="ECO:0000313" key="2">
    <source>
        <dbReference type="Proteomes" id="UP000632498"/>
    </source>
</evidence>
<name>A0A917BR02_9PROT</name>
<dbReference type="Pfam" id="PF07722">
    <property type="entry name" value="Peptidase_C26"/>
    <property type="match status" value="1"/>
</dbReference>
<dbReference type="PROSITE" id="PS51273">
    <property type="entry name" value="GATASE_TYPE_1"/>
    <property type="match status" value="1"/>
</dbReference>
<sequence>MKTPLIGITMDSEAGGEGAYSKFDWYALRENYCGAVAQSGGLPLPLPHEPELAQHYLDLIDGLLITGGAFDVDPSMYGASDIHDTVITKGKRTQFEWAMTEGALKRDMPILGICGGQQLLHVVMGGKLIQHIPDSYSECLAHEQPNPRNEAGHAVRIKAGTLLHDIVGKDEMHVNSAHHQAVADKPEGIIINALAPDSVLEGIEAPEKRFCLGVQWHPEFHIDEGDKKIFDAFIEAARI</sequence>
<dbReference type="CDD" id="cd01745">
    <property type="entry name" value="GATase1_2"/>
    <property type="match status" value="1"/>
</dbReference>
<dbReference type="Proteomes" id="UP000632498">
    <property type="component" value="Unassembled WGS sequence"/>
</dbReference>
<comment type="caution">
    <text evidence="1">The sequence shown here is derived from an EMBL/GenBank/DDBJ whole genome shotgun (WGS) entry which is preliminary data.</text>
</comment>
<dbReference type="InterPro" id="IPR011697">
    <property type="entry name" value="Peptidase_C26"/>
</dbReference>
<dbReference type="SUPFAM" id="SSF52317">
    <property type="entry name" value="Class I glutamine amidotransferase-like"/>
    <property type="match status" value="1"/>
</dbReference>
<dbReference type="AlphaFoldDB" id="A0A917BR02"/>
<gene>
    <name evidence="1" type="ORF">GCM10011332_03670</name>
</gene>